<sequence>MASVWIQPKDEKHAKKHAGMLTIPQACTLARVMVKKWPGPVVKVFDFEWLMYRSEGDRLAHKPAALLYVESHSPPPNPEDDLPKPKAART</sequence>
<gene>
    <name evidence="2" type="ORF">UFOVP119_35</name>
</gene>
<evidence type="ECO:0000256" key="1">
    <source>
        <dbReference type="SAM" id="MobiDB-lite"/>
    </source>
</evidence>
<proteinExistence type="predicted"/>
<feature type="region of interest" description="Disordered" evidence="1">
    <location>
        <begin position="69"/>
        <end position="90"/>
    </location>
</feature>
<organism evidence="2">
    <name type="scientific">uncultured Caudovirales phage</name>
    <dbReference type="NCBI Taxonomy" id="2100421"/>
    <lineage>
        <taxon>Viruses</taxon>
        <taxon>Duplodnaviria</taxon>
        <taxon>Heunggongvirae</taxon>
        <taxon>Uroviricota</taxon>
        <taxon>Caudoviricetes</taxon>
        <taxon>Peduoviridae</taxon>
        <taxon>Maltschvirus</taxon>
        <taxon>Maltschvirus maltsch</taxon>
    </lineage>
</organism>
<accession>A0A6J5L7K1</accession>
<dbReference type="EMBL" id="LR796238">
    <property type="protein sequence ID" value="CAB4130411.1"/>
    <property type="molecule type" value="Genomic_DNA"/>
</dbReference>
<name>A0A6J5L7K1_9CAUD</name>
<protein>
    <submittedName>
        <fullName evidence="2">Uncharacterized protein</fullName>
    </submittedName>
</protein>
<evidence type="ECO:0000313" key="2">
    <source>
        <dbReference type="EMBL" id="CAB4130411.1"/>
    </source>
</evidence>
<reference evidence="2" key="1">
    <citation type="submission" date="2020-04" db="EMBL/GenBank/DDBJ databases">
        <authorList>
            <person name="Chiriac C."/>
            <person name="Salcher M."/>
            <person name="Ghai R."/>
            <person name="Kavagutti S V."/>
        </authorList>
    </citation>
    <scope>NUCLEOTIDE SEQUENCE</scope>
</reference>